<evidence type="ECO:0000256" key="2">
    <source>
        <dbReference type="ARBA" id="ARBA00023125"/>
    </source>
</evidence>
<dbReference type="STRING" id="146018.BN2156_00547"/>
<dbReference type="InterPro" id="IPR023772">
    <property type="entry name" value="DNA-bd_HTH_TetR-type_CS"/>
</dbReference>
<keyword evidence="7" id="KW-1185">Reference proteome</keyword>
<evidence type="ECO:0000256" key="3">
    <source>
        <dbReference type="ARBA" id="ARBA00023163"/>
    </source>
</evidence>
<dbReference type="OrthoDB" id="3267320at2"/>
<dbReference type="InterPro" id="IPR009057">
    <property type="entry name" value="Homeodomain-like_sf"/>
</dbReference>
<keyword evidence="1" id="KW-0805">Transcription regulation</keyword>
<protein>
    <submittedName>
        <fullName evidence="6">TetR family transcriptional regulator</fullName>
    </submittedName>
</protein>
<sequence length="195" mass="20716">MMSISNDRSLSDQILEAAASCVLAFGVDRVTLAEIARRAGVSRPTVYRRFPDTQSILAALLTARVVGVLDTTEVGGPGRAALVDRIVTVAARLRHDEVIMAVLHSAPEVAMVYIAERLGTSQQILIDALAGELKLAQEAGRGDDRVRAGDPRQLATMCLLITQSAIQSAQMVEPILDAETLAGELAHALNGYLAS</sequence>
<dbReference type="Pfam" id="PF00440">
    <property type="entry name" value="TetR_N"/>
    <property type="match status" value="1"/>
</dbReference>
<dbReference type="EMBL" id="CWKH01000001">
    <property type="protein sequence ID" value="CRZ13708.1"/>
    <property type="molecule type" value="Genomic_DNA"/>
</dbReference>
<dbReference type="GO" id="GO:0000976">
    <property type="term" value="F:transcription cis-regulatory region binding"/>
    <property type="evidence" value="ECO:0007669"/>
    <property type="project" value="TreeGrafter"/>
</dbReference>
<dbReference type="GO" id="GO:0003700">
    <property type="term" value="F:DNA-binding transcription factor activity"/>
    <property type="evidence" value="ECO:0007669"/>
    <property type="project" value="TreeGrafter"/>
</dbReference>
<keyword evidence="3" id="KW-0804">Transcription</keyword>
<accession>A0A0H5RI76</accession>
<evidence type="ECO:0000256" key="4">
    <source>
        <dbReference type="PROSITE-ProRule" id="PRU00335"/>
    </source>
</evidence>
<dbReference type="SUPFAM" id="SSF46689">
    <property type="entry name" value="Homeodomain-like"/>
    <property type="match status" value="1"/>
</dbReference>
<dbReference type="PROSITE" id="PS50977">
    <property type="entry name" value="HTH_TETR_2"/>
    <property type="match status" value="1"/>
</dbReference>
<proteinExistence type="predicted"/>
<gene>
    <name evidence="6" type="ORF">BN2156_00547</name>
</gene>
<name>A0A0H5RI76_9MYCO</name>
<dbReference type="Gene3D" id="1.10.357.10">
    <property type="entry name" value="Tetracycline Repressor, domain 2"/>
    <property type="match status" value="1"/>
</dbReference>
<dbReference type="PANTHER" id="PTHR30055:SF238">
    <property type="entry name" value="MYCOFACTOCIN BIOSYNTHESIS TRANSCRIPTIONAL REGULATOR MFTR-RELATED"/>
    <property type="match status" value="1"/>
</dbReference>
<evidence type="ECO:0000313" key="6">
    <source>
        <dbReference type="EMBL" id="CRZ13708.1"/>
    </source>
</evidence>
<evidence type="ECO:0000256" key="1">
    <source>
        <dbReference type="ARBA" id="ARBA00023015"/>
    </source>
</evidence>
<keyword evidence="2 4" id="KW-0238">DNA-binding</keyword>
<reference evidence="7" key="1">
    <citation type="submission" date="2015-07" db="EMBL/GenBank/DDBJ databases">
        <authorList>
            <person name="Urmite Genomes"/>
        </authorList>
    </citation>
    <scope>NUCLEOTIDE SEQUENCE [LARGE SCALE GENOMIC DNA]</scope>
    <source>
        <strain evidence="7">type strain: ATCC 49404</strain>
    </source>
</reference>
<dbReference type="AlphaFoldDB" id="A0A0H5RI76"/>
<dbReference type="PANTHER" id="PTHR30055">
    <property type="entry name" value="HTH-TYPE TRANSCRIPTIONAL REGULATOR RUTR"/>
    <property type="match status" value="1"/>
</dbReference>
<evidence type="ECO:0000313" key="7">
    <source>
        <dbReference type="Proteomes" id="UP000199147"/>
    </source>
</evidence>
<dbReference type="PRINTS" id="PR00455">
    <property type="entry name" value="HTHTETR"/>
</dbReference>
<feature type="domain" description="HTH tetR-type" evidence="5">
    <location>
        <begin position="8"/>
        <end position="68"/>
    </location>
</feature>
<dbReference type="RefSeq" id="WP_090509966.1">
    <property type="nucleotide sequence ID" value="NZ_CWKH01000001.1"/>
</dbReference>
<dbReference type="Proteomes" id="UP000199147">
    <property type="component" value="Unassembled WGS sequence"/>
</dbReference>
<dbReference type="InterPro" id="IPR050109">
    <property type="entry name" value="HTH-type_TetR-like_transc_reg"/>
</dbReference>
<evidence type="ECO:0000259" key="5">
    <source>
        <dbReference type="PROSITE" id="PS50977"/>
    </source>
</evidence>
<organism evidence="6 7">
    <name type="scientific">Mycolicibacterium neworleansense</name>
    <dbReference type="NCBI Taxonomy" id="146018"/>
    <lineage>
        <taxon>Bacteria</taxon>
        <taxon>Bacillati</taxon>
        <taxon>Actinomycetota</taxon>
        <taxon>Actinomycetes</taxon>
        <taxon>Mycobacteriales</taxon>
        <taxon>Mycobacteriaceae</taxon>
        <taxon>Mycolicibacterium</taxon>
    </lineage>
</organism>
<dbReference type="InterPro" id="IPR001647">
    <property type="entry name" value="HTH_TetR"/>
</dbReference>
<feature type="DNA-binding region" description="H-T-H motif" evidence="4">
    <location>
        <begin position="31"/>
        <end position="50"/>
    </location>
</feature>
<dbReference type="PROSITE" id="PS01081">
    <property type="entry name" value="HTH_TETR_1"/>
    <property type="match status" value="1"/>
</dbReference>